<dbReference type="eggNOG" id="ENOG502T6IQ">
    <property type="taxonomic scope" value="Eukaryota"/>
</dbReference>
<protein>
    <recommendedName>
        <fullName evidence="4">SprT-like domain-containing protein</fullName>
    </recommendedName>
</protein>
<gene>
    <name evidence="2" type="ORF">PFICI_01630</name>
</gene>
<feature type="compositionally biased region" description="Basic and acidic residues" evidence="1">
    <location>
        <begin position="306"/>
        <end position="329"/>
    </location>
</feature>
<feature type="region of interest" description="Disordered" evidence="1">
    <location>
        <begin position="306"/>
        <end position="412"/>
    </location>
</feature>
<dbReference type="OrthoDB" id="5236983at2759"/>
<dbReference type="InParanoid" id="W3XQL0"/>
<keyword evidence="3" id="KW-1185">Reference proteome</keyword>
<evidence type="ECO:0000313" key="3">
    <source>
        <dbReference type="Proteomes" id="UP000030651"/>
    </source>
</evidence>
<organism evidence="2 3">
    <name type="scientific">Pestalotiopsis fici (strain W106-1 / CGMCC3.15140)</name>
    <dbReference type="NCBI Taxonomy" id="1229662"/>
    <lineage>
        <taxon>Eukaryota</taxon>
        <taxon>Fungi</taxon>
        <taxon>Dikarya</taxon>
        <taxon>Ascomycota</taxon>
        <taxon>Pezizomycotina</taxon>
        <taxon>Sordariomycetes</taxon>
        <taxon>Xylariomycetidae</taxon>
        <taxon>Amphisphaeriales</taxon>
        <taxon>Sporocadaceae</taxon>
        <taxon>Pestalotiopsis</taxon>
    </lineage>
</organism>
<reference evidence="3" key="1">
    <citation type="journal article" date="2015" name="BMC Genomics">
        <title>Genomic and transcriptomic analysis of the endophytic fungus Pestalotiopsis fici reveals its lifestyle and high potential for synthesis of natural products.</title>
        <authorList>
            <person name="Wang X."/>
            <person name="Zhang X."/>
            <person name="Liu L."/>
            <person name="Xiang M."/>
            <person name="Wang W."/>
            <person name="Sun X."/>
            <person name="Che Y."/>
            <person name="Guo L."/>
            <person name="Liu G."/>
            <person name="Guo L."/>
            <person name="Wang C."/>
            <person name="Yin W.B."/>
            <person name="Stadler M."/>
            <person name="Zhang X."/>
            <person name="Liu X."/>
        </authorList>
    </citation>
    <scope>NUCLEOTIDE SEQUENCE [LARGE SCALE GENOMIC DNA]</scope>
    <source>
        <strain evidence="3">W106-1 / CGMCC3.15140</strain>
    </source>
</reference>
<evidence type="ECO:0000313" key="2">
    <source>
        <dbReference type="EMBL" id="ETS87802.1"/>
    </source>
</evidence>
<sequence>MVAKATRYAAAGPSSIKHKALNTAVKYAPFGDHDDVANTLRKGCWRARDVLNFTVQAFYKRNEDDRLSDTQEAARTQFIKDYRTQWVQFDGRELRDDPVEPTYNDILDLYRQHLDKYYFFSTLSDYRLAVHACNTNSGDDCLPIESWQERRLIIPTSNRKTVFDLHEVLAVLLHEMTHLYLQLTVCKCSDCNEGMLLGVGAADDQHGPIFQMLHRLILSDLRSWHDQLAKFDDDDCPEKSVSQYSLECHDAACEGSTKSWKYRYNNKAHKKHWISLVEESDVVSVRVRKVLRDSHKALEAKLLKADEKKDKSAKREDSAQGSNKYKDSDVESDVASDDYRYGGDSSTSGNKGKGKAKPESSKTTKGRKKRVVWKKQLEEYEEDTSASSNDEGEGSADDDDKGGSSKSSSNTN</sequence>
<dbReference type="OMA" id="CYRDRIN"/>
<evidence type="ECO:0008006" key="4">
    <source>
        <dbReference type="Google" id="ProtNLM"/>
    </source>
</evidence>
<feature type="compositionally biased region" description="Basic residues" evidence="1">
    <location>
        <begin position="364"/>
        <end position="373"/>
    </location>
</feature>
<accession>W3XQL0</accession>
<dbReference type="KEGG" id="pfy:PFICI_01630"/>
<dbReference type="RefSeq" id="XP_007828402.1">
    <property type="nucleotide sequence ID" value="XM_007830211.1"/>
</dbReference>
<dbReference type="EMBL" id="KI912109">
    <property type="protein sequence ID" value="ETS87802.1"/>
    <property type="molecule type" value="Genomic_DNA"/>
</dbReference>
<dbReference type="AlphaFoldDB" id="W3XQL0"/>
<feature type="compositionally biased region" description="Acidic residues" evidence="1">
    <location>
        <begin position="379"/>
        <end position="400"/>
    </location>
</feature>
<dbReference type="HOGENOM" id="CLU_667485_0_0_1"/>
<dbReference type="GeneID" id="19266643"/>
<name>W3XQL0_PESFW</name>
<evidence type="ECO:0000256" key="1">
    <source>
        <dbReference type="SAM" id="MobiDB-lite"/>
    </source>
</evidence>
<dbReference type="Proteomes" id="UP000030651">
    <property type="component" value="Unassembled WGS sequence"/>
</dbReference>
<proteinExistence type="predicted"/>